<proteinExistence type="predicted"/>
<evidence type="ECO:0000256" key="1">
    <source>
        <dbReference type="SAM" id="MobiDB-lite"/>
    </source>
</evidence>
<sequence length="186" mass="18090">MFAKFAPFATVLALALGAAADLTLSTPASVPQCGKITFSVGGATGGYSMFVVKPSDPCGDSIVDVHGLSGPTFEWIANVPEGTPVQFEVEDNDGNAGWSAALTVGAGDASCLSASSSSSAAEETPSSSAATTSATSTSASRSSTVRIAASDVPVNAGSDTSAAFSTRSLSGFAGLAVAAAAAVLAL</sequence>
<dbReference type="EMBL" id="CAFZ01000294">
    <property type="protein sequence ID" value="CCA74251.1"/>
    <property type="molecule type" value="Genomic_DNA"/>
</dbReference>
<feature type="region of interest" description="Disordered" evidence="1">
    <location>
        <begin position="117"/>
        <end position="142"/>
    </location>
</feature>
<evidence type="ECO:0000313" key="4">
    <source>
        <dbReference type="Proteomes" id="UP000007148"/>
    </source>
</evidence>
<dbReference type="HOGENOM" id="CLU_063099_3_0_1"/>
<evidence type="ECO:0000313" key="3">
    <source>
        <dbReference type="EMBL" id="CCA74251.1"/>
    </source>
</evidence>
<keyword evidence="4" id="KW-1185">Reference proteome</keyword>
<accession>G4TSF8</accession>
<evidence type="ECO:0000256" key="2">
    <source>
        <dbReference type="SAM" id="SignalP"/>
    </source>
</evidence>
<organism evidence="3 4">
    <name type="scientific">Serendipita indica (strain DSM 11827)</name>
    <name type="common">Root endophyte fungus</name>
    <name type="synonym">Piriformospora indica</name>
    <dbReference type="NCBI Taxonomy" id="1109443"/>
    <lineage>
        <taxon>Eukaryota</taxon>
        <taxon>Fungi</taxon>
        <taxon>Dikarya</taxon>
        <taxon>Basidiomycota</taxon>
        <taxon>Agaricomycotina</taxon>
        <taxon>Agaricomycetes</taxon>
        <taxon>Sebacinales</taxon>
        <taxon>Serendipitaceae</taxon>
        <taxon>Serendipita</taxon>
    </lineage>
</organism>
<reference evidence="3 4" key="1">
    <citation type="journal article" date="2011" name="PLoS Pathog.">
        <title>Endophytic Life Strategies Decoded by Genome and Transcriptome Analyses of the Mutualistic Root Symbiont Piriformospora indica.</title>
        <authorList>
            <person name="Zuccaro A."/>
            <person name="Lahrmann U."/>
            <person name="Guldener U."/>
            <person name="Langen G."/>
            <person name="Pfiffi S."/>
            <person name="Biedenkopf D."/>
            <person name="Wong P."/>
            <person name="Samans B."/>
            <person name="Grimm C."/>
            <person name="Basiewicz M."/>
            <person name="Murat C."/>
            <person name="Martin F."/>
            <person name="Kogel K.H."/>
        </authorList>
    </citation>
    <scope>NUCLEOTIDE SEQUENCE [LARGE SCALE GENOMIC DNA]</scope>
    <source>
        <strain evidence="3 4">DSM 11827</strain>
    </source>
</reference>
<dbReference type="OrthoDB" id="2591431at2759"/>
<name>G4TSF8_SERID</name>
<dbReference type="eggNOG" id="ENOG502SQZU">
    <property type="taxonomic scope" value="Eukaryota"/>
</dbReference>
<protein>
    <submittedName>
        <fullName evidence="3">Uncharacterized protein</fullName>
    </submittedName>
</protein>
<comment type="caution">
    <text evidence="3">The sequence shown here is derived from an EMBL/GenBank/DDBJ whole genome shotgun (WGS) entry which is preliminary data.</text>
</comment>
<feature type="chain" id="PRO_5003468840" evidence="2">
    <location>
        <begin position="26"/>
        <end position="186"/>
    </location>
</feature>
<dbReference type="AlphaFoldDB" id="G4TSF8"/>
<gene>
    <name evidence="3" type="ORF">PIIN_08204</name>
</gene>
<dbReference type="InParanoid" id="G4TSF8"/>
<dbReference type="OMA" id="DIFACEG"/>
<dbReference type="Proteomes" id="UP000007148">
    <property type="component" value="Unassembled WGS sequence"/>
</dbReference>
<feature type="signal peptide" evidence="2">
    <location>
        <begin position="1"/>
        <end position="25"/>
    </location>
</feature>
<keyword evidence="2" id="KW-0732">Signal</keyword>